<comment type="caution">
    <text evidence="1">The sequence shown here is derived from an EMBL/GenBank/DDBJ whole genome shotgun (WGS) entry which is preliminary data.</text>
</comment>
<organism evidence="1 2">
    <name type="scientific">Scutellospora calospora</name>
    <dbReference type="NCBI Taxonomy" id="85575"/>
    <lineage>
        <taxon>Eukaryota</taxon>
        <taxon>Fungi</taxon>
        <taxon>Fungi incertae sedis</taxon>
        <taxon>Mucoromycota</taxon>
        <taxon>Glomeromycotina</taxon>
        <taxon>Glomeromycetes</taxon>
        <taxon>Diversisporales</taxon>
        <taxon>Gigasporaceae</taxon>
        <taxon>Scutellospora</taxon>
    </lineage>
</organism>
<name>A0ACA9M6Z0_9GLOM</name>
<accession>A0ACA9M6Z0</accession>
<gene>
    <name evidence="1" type="ORF">SCALOS_LOCUS5804</name>
</gene>
<feature type="non-terminal residue" evidence="1">
    <location>
        <position position="449"/>
    </location>
</feature>
<keyword evidence="2" id="KW-1185">Reference proteome</keyword>
<dbReference type="EMBL" id="CAJVPM010010046">
    <property type="protein sequence ID" value="CAG8569639.1"/>
    <property type="molecule type" value="Genomic_DNA"/>
</dbReference>
<proteinExistence type="predicted"/>
<reference evidence="1" key="1">
    <citation type="submission" date="2021-06" db="EMBL/GenBank/DDBJ databases">
        <authorList>
            <person name="Kallberg Y."/>
            <person name="Tangrot J."/>
            <person name="Rosling A."/>
        </authorList>
    </citation>
    <scope>NUCLEOTIDE SEQUENCE</scope>
    <source>
        <strain evidence="1">AU212A</strain>
    </source>
</reference>
<sequence length="449" mass="50309">MTFSEGERAGLSETVPETGLIANESTPLLTNIETSNRPIIKSPWYKTASSYWLLPSFFVITFIFGLTLTTKVEFYLQTVCQHYYDSKENHPSINLVDINNNDVCNIPEIHAITSQLMMVLSLCLSVPGIFVLVPLGALSDRRGRRFVFLLAIAGLIIFNLAIILVGHFSESLGLIVLIIGVLIDGFLGGFSSLAAVLYSYAADCTVPEQRRVIFGFMQGALYLGLSLGTMVGGEIVEFTNNLLSVFYVSITISILFFLFVLFILPESLSKERQLDNQRRQLANNQENGNLNMLQKILNIFTPLSIFLSNPPRNDGSLRDIRNIDTFPAINARKYSLLSAAGIGLMIWLAFSGIQSIFLLYVRYKFEWSLVEQGYLISVTSATRVITLLFLFPIFIKVFKKKHDKAGNQNDGNMLVEDDVIVQNEKCLTKELMFDVWIVRIGLAIDIVAY</sequence>
<dbReference type="Proteomes" id="UP000789860">
    <property type="component" value="Unassembled WGS sequence"/>
</dbReference>
<protein>
    <submittedName>
        <fullName evidence="1">5959_t:CDS:1</fullName>
    </submittedName>
</protein>
<evidence type="ECO:0000313" key="2">
    <source>
        <dbReference type="Proteomes" id="UP000789860"/>
    </source>
</evidence>
<evidence type="ECO:0000313" key="1">
    <source>
        <dbReference type="EMBL" id="CAG8569639.1"/>
    </source>
</evidence>